<dbReference type="GO" id="GO:0005576">
    <property type="term" value="C:extracellular region"/>
    <property type="evidence" value="ECO:0007669"/>
    <property type="project" value="TreeGrafter"/>
</dbReference>
<keyword evidence="2" id="KW-0645">Protease</keyword>
<dbReference type="PANTHER" id="PTHR47967:SF14">
    <property type="entry name" value="EUKARYOTIC ASPARTYL PROTEASE FAMILY PROTEIN"/>
    <property type="match status" value="1"/>
</dbReference>
<keyword evidence="5" id="KW-0325">Glycoprotein</keyword>
<keyword evidence="4" id="KW-0378">Hydrolase</keyword>
<feature type="region of interest" description="Disordered" evidence="6">
    <location>
        <begin position="421"/>
        <end position="443"/>
    </location>
</feature>
<dbReference type="CDD" id="cd05476">
    <property type="entry name" value="pepsin_A_like_plant"/>
    <property type="match status" value="1"/>
</dbReference>
<evidence type="ECO:0000256" key="2">
    <source>
        <dbReference type="ARBA" id="ARBA00022670"/>
    </source>
</evidence>
<dbReference type="GO" id="GO:0006508">
    <property type="term" value="P:proteolysis"/>
    <property type="evidence" value="ECO:0007669"/>
    <property type="project" value="UniProtKB-KW"/>
</dbReference>
<dbReference type="GO" id="GO:0004190">
    <property type="term" value="F:aspartic-type endopeptidase activity"/>
    <property type="evidence" value="ECO:0007669"/>
    <property type="project" value="UniProtKB-KW"/>
</dbReference>
<dbReference type="EMBL" id="JAVXUO010002540">
    <property type="protein sequence ID" value="KAK2971948.1"/>
    <property type="molecule type" value="Genomic_DNA"/>
</dbReference>
<dbReference type="InterPro" id="IPR032861">
    <property type="entry name" value="TAXi_N"/>
</dbReference>
<sequence>MEIASLLVLPAKFLPLILVFLISATTTTITSCAVTTMAAKKPPRLVTKLIHRDSILSPYYNASATISDRATQAIQRDKTRIAHLKAAATRNSFSDIRGDYDIRGDIVPDDTGSVFFVNISVGDPPVPQLVVMDTGSSLFWIMCLPCTGSCDNSMAIFDPSKSSSFSPYPCPCDDLGTCDEDAQQCTYYIEYGDGTETSGIYAYEELTFVTADEGRITLSNMLFACGHVINNLRGQARGVLGLGPNSTSVAMQVSNKFSYCIGNISDPEYTYDQLILGDSAIMNGSSTQLDVYNGFYYLTLQGISFGGRKLEIDPQVFQRNEEGAGGVIIDSGRTITSLVGDAFQPLKDEVTDYIDGLKLEKTSELPLCYKGIISQDLKDFPKVTFHFAGADLDLSAVNMFHMIDVDIFCLFIEPINGDTPGGATTGSSFPNDDADQDLDQQRP</sequence>
<dbReference type="SUPFAM" id="SSF50630">
    <property type="entry name" value="Acid proteases"/>
    <property type="match status" value="1"/>
</dbReference>
<evidence type="ECO:0000313" key="9">
    <source>
        <dbReference type="Proteomes" id="UP001187471"/>
    </source>
</evidence>
<dbReference type="Pfam" id="PF14543">
    <property type="entry name" value="TAXi_N"/>
    <property type="match status" value="1"/>
</dbReference>
<evidence type="ECO:0000256" key="3">
    <source>
        <dbReference type="ARBA" id="ARBA00022750"/>
    </source>
</evidence>
<evidence type="ECO:0000256" key="6">
    <source>
        <dbReference type="SAM" id="MobiDB-lite"/>
    </source>
</evidence>
<accession>A0AA88QRV5</accession>
<evidence type="ECO:0000256" key="4">
    <source>
        <dbReference type="ARBA" id="ARBA00022801"/>
    </source>
</evidence>
<reference evidence="8" key="1">
    <citation type="submission" date="2022-12" db="EMBL/GenBank/DDBJ databases">
        <title>Draft genome assemblies for two species of Escallonia (Escalloniales).</title>
        <authorList>
            <person name="Chanderbali A."/>
            <person name="Dervinis C."/>
            <person name="Anghel I."/>
            <person name="Soltis D."/>
            <person name="Soltis P."/>
            <person name="Zapata F."/>
        </authorList>
    </citation>
    <scope>NUCLEOTIDE SEQUENCE</scope>
    <source>
        <strain evidence="8">UCBG92.1500</strain>
        <tissue evidence="8">Leaf</tissue>
    </source>
</reference>
<organism evidence="8 9">
    <name type="scientific">Escallonia rubra</name>
    <dbReference type="NCBI Taxonomy" id="112253"/>
    <lineage>
        <taxon>Eukaryota</taxon>
        <taxon>Viridiplantae</taxon>
        <taxon>Streptophyta</taxon>
        <taxon>Embryophyta</taxon>
        <taxon>Tracheophyta</taxon>
        <taxon>Spermatophyta</taxon>
        <taxon>Magnoliopsida</taxon>
        <taxon>eudicotyledons</taxon>
        <taxon>Gunneridae</taxon>
        <taxon>Pentapetalae</taxon>
        <taxon>asterids</taxon>
        <taxon>campanulids</taxon>
        <taxon>Escalloniales</taxon>
        <taxon>Escalloniaceae</taxon>
        <taxon>Escallonia</taxon>
    </lineage>
</organism>
<dbReference type="Gene3D" id="2.40.70.10">
    <property type="entry name" value="Acid Proteases"/>
    <property type="match status" value="2"/>
</dbReference>
<dbReference type="InterPro" id="IPR034161">
    <property type="entry name" value="Pepsin-like_plant"/>
</dbReference>
<comment type="similarity">
    <text evidence="1">Belongs to the peptidase A1 family.</text>
</comment>
<evidence type="ECO:0000259" key="7">
    <source>
        <dbReference type="PROSITE" id="PS51767"/>
    </source>
</evidence>
<keyword evidence="3" id="KW-0064">Aspartyl protease</keyword>
<gene>
    <name evidence="8" type="ORF">RJ640_004968</name>
</gene>
<feature type="compositionally biased region" description="Acidic residues" evidence="6">
    <location>
        <begin position="432"/>
        <end position="443"/>
    </location>
</feature>
<feature type="domain" description="Peptidase A1" evidence="7">
    <location>
        <begin position="115"/>
        <end position="443"/>
    </location>
</feature>
<comment type="caution">
    <text evidence="8">The sequence shown here is derived from an EMBL/GenBank/DDBJ whole genome shotgun (WGS) entry which is preliminary data.</text>
</comment>
<evidence type="ECO:0000256" key="1">
    <source>
        <dbReference type="ARBA" id="ARBA00007447"/>
    </source>
</evidence>
<dbReference type="InterPro" id="IPR033121">
    <property type="entry name" value="PEPTIDASE_A1"/>
</dbReference>
<dbReference type="PANTHER" id="PTHR47967">
    <property type="entry name" value="OS07G0603500 PROTEIN-RELATED"/>
    <property type="match status" value="1"/>
</dbReference>
<proteinExistence type="inferred from homology"/>
<dbReference type="InterPro" id="IPR051708">
    <property type="entry name" value="Plant_Aspart_Prot_A1"/>
</dbReference>
<dbReference type="PROSITE" id="PS51767">
    <property type="entry name" value="PEPTIDASE_A1"/>
    <property type="match status" value="1"/>
</dbReference>
<keyword evidence="9" id="KW-1185">Reference proteome</keyword>
<dbReference type="Pfam" id="PF14541">
    <property type="entry name" value="TAXi_C"/>
    <property type="match status" value="1"/>
</dbReference>
<evidence type="ECO:0000313" key="8">
    <source>
        <dbReference type="EMBL" id="KAK2971948.1"/>
    </source>
</evidence>
<dbReference type="InterPro" id="IPR021109">
    <property type="entry name" value="Peptidase_aspartic_dom_sf"/>
</dbReference>
<evidence type="ECO:0000256" key="5">
    <source>
        <dbReference type="ARBA" id="ARBA00023180"/>
    </source>
</evidence>
<dbReference type="InterPro" id="IPR032799">
    <property type="entry name" value="TAXi_C"/>
</dbReference>
<name>A0AA88QRV5_9ASTE</name>
<dbReference type="AlphaFoldDB" id="A0AA88QRV5"/>
<dbReference type="Proteomes" id="UP001187471">
    <property type="component" value="Unassembled WGS sequence"/>
</dbReference>
<protein>
    <recommendedName>
        <fullName evidence="7">Peptidase A1 domain-containing protein</fullName>
    </recommendedName>
</protein>